<evidence type="ECO:0000313" key="2">
    <source>
        <dbReference type="Proteomes" id="UP000184310"/>
    </source>
</evidence>
<protein>
    <recommendedName>
        <fullName evidence="3">Copper amine oxidase N-terminal domain-containing protein</fullName>
    </recommendedName>
</protein>
<name>A0A1M6CNG5_9CLOT</name>
<dbReference type="OrthoDB" id="2339428at2"/>
<keyword evidence="2" id="KW-1185">Reference proteome</keyword>
<dbReference type="EMBL" id="FQZB01000004">
    <property type="protein sequence ID" value="SHI62334.1"/>
    <property type="molecule type" value="Genomic_DNA"/>
</dbReference>
<gene>
    <name evidence="1" type="ORF">SAMN02745163_00506</name>
</gene>
<sequence>MKRGILLICAVGMIVLAFFKFAYTDKTVEDKKKQDQEKTLFAQTLEKTKGRKFLSDLAIKKKDYLGQAYLNDLNYKVDFYLNNKKLVFNKPIKNKFNRYYFSLNDFAKTLGVNYKQRKNNIIFENKVKLDLDNNIYGIKDNRYSLRGEIIKSEDDIYISFFDLCDILNLRTHWDYGKGSIIINKIKKEIKRDTYKNEENKELKNSYIRFEDFAPGNVYDEGLTAEEKSGLNADEIKKLDAKSSGVNLEKMRVVADYMYSKCETFHIALVSRYVNPELGIDNDIARDNNIKNANFLFTIDYLINRNGIVGLHGYTHQYGNAESIIGSEFGKNGYNKESDIRLRVEAAIENAVKLNIPYKFWETPHYRTTKEQQAIFEEYFNYLYEPCIGVYNTEIIESKRNKLTKYIPTPLSYVKDLNVEEMKKSMQNKKSNEIMSLYYHASKEATNYIEVSIDKENNINYKYNENSVLKKLVNFIQEKGYKFNSIES</sequence>
<dbReference type="STRING" id="1121302.SAMN02745163_00506"/>
<organism evidence="1 2">
    <name type="scientific">Clostridium cavendishii DSM 21758</name>
    <dbReference type="NCBI Taxonomy" id="1121302"/>
    <lineage>
        <taxon>Bacteria</taxon>
        <taxon>Bacillati</taxon>
        <taxon>Bacillota</taxon>
        <taxon>Clostridia</taxon>
        <taxon>Eubacteriales</taxon>
        <taxon>Clostridiaceae</taxon>
        <taxon>Clostridium</taxon>
    </lineage>
</organism>
<evidence type="ECO:0000313" key="1">
    <source>
        <dbReference type="EMBL" id="SHI62334.1"/>
    </source>
</evidence>
<accession>A0A1M6CNG5</accession>
<reference evidence="1 2" key="1">
    <citation type="submission" date="2016-11" db="EMBL/GenBank/DDBJ databases">
        <authorList>
            <person name="Jaros S."/>
            <person name="Januszkiewicz K."/>
            <person name="Wedrychowicz H."/>
        </authorList>
    </citation>
    <scope>NUCLEOTIDE SEQUENCE [LARGE SCALE GENOMIC DNA]</scope>
    <source>
        <strain evidence="1 2">DSM 21758</strain>
    </source>
</reference>
<dbReference type="AlphaFoldDB" id="A0A1M6CNG5"/>
<dbReference type="RefSeq" id="WP_072984972.1">
    <property type="nucleotide sequence ID" value="NZ_FQZB01000004.1"/>
</dbReference>
<dbReference type="Proteomes" id="UP000184310">
    <property type="component" value="Unassembled WGS sequence"/>
</dbReference>
<proteinExistence type="predicted"/>
<dbReference type="Pfam" id="PF10096">
    <property type="entry name" value="DUF2334"/>
    <property type="match status" value="1"/>
</dbReference>
<evidence type="ECO:0008006" key="3">
    <source>
        <dbReference type="Google" id="ProtNLM"/>
    </source>
</evidence>
<dbReference type="InterPro" id="IPR018763">
    <property type="entry name" value="DUF2334"/>
</dbReference>